<dbReference type="InterPro" id="IPR011004">
    <property type="entry name" value="Trimer_LpxA-like_sf"/>
</dbReference>
<name>A0A5K8A5J7_9BACT</name>
<reference evidence="4 5" key="1">
    <citation type="submission" date="2019-11" db="EMBL/GenBank/DDBJ databases">
        <title>Comparative genomics of hydrocarbon-degrading Desulfosarcina strains.</title>
        <authorList>
            <person name="Watanabe M."/>
            <person name="Kojima H."/>
            <person name="Fukui M."/>
        </authorList>
    </citation>
    <scope>NUCLEOTIDE SEQUENCE [LARGE SCALE GENOMIC DNA]</scope>
    <source>
        <strain evidence="5">oXyS1</strain>
    </source>
</reference>
<evidence type="ECO:0000313" key="5">
    <source>
        <dbReference type="Proteomes" id="UP000422108"/>
    </source>
</evidence>
<keyword evidence="3" id="KW-0012">Acyltransferase</keyword>
<dbReference type="RefSeq" id="WP_197743255.1">
    <property type="nucleotide sequence ID" value="NZ_AP021879.1"/>
</dbReference>
<dbReference type="AlphaFoldDB" id="A0A5K8A5J7"/>
<dbReference type="InterPro" id="IPR001451">
    <property type="entry name" value="Hexapep"/>
</dbReference>
<dbReference type="Gene3D" id="2.160.10.10">
    <property type="entry name" value="Hexapeptide repeat proteins"/>
    <property type="match status" value="1"/>
</dbReference>
<evidence type="ECO:0000256" key="2">
    <source>
        <dbReference type="ARBA" id="ARBA00022737"/>
    </source>
</evidence>
<accession>A0A5K8A5J7</accession>
<dbReference type="Proteomes" id="UP000422108">
    <property type="component" value="Chromosome"/>
</dbReference>
<evidence type="ECO:0000313" key="4">
    <source>
        <dbReference type="EMBL" id="BBO87658.1"/>
    </source>
</evidence>
<dbReference type="Pfam" id="PF00132">
    <property type="entry name" value="Hexapep"/>
    <property type="match status" value="1"/>
</dbReference>
<dbReference type="PROSITE" id="PS00101">
    <property type="entry name" value="HEXAPEP_TRANSFERASES"/>
    <property type="match status" value="1"/>
</dbReference>
<organism evidence="4 5">
    <name type="scientific">Desulfosarcina ovata subsp. ovata</name>
    <dbReference type="NCBI Taxonomy" id="2752305"/>
    <lineage>
        <taxon>Bacteria</taxon>
        <taxon>Pseudomonadati</taxon>
        <taxon>Thermodesulfobacteriota</taxon>
        <taxon>Desulfobacteria</taxon>
        <taxon>Desulfobacterales</taxon>
        <taxon>Desulfosarcinaceae</taxon>
        <taxon>Desulfosarcina</taxon>
    </lineage>
</organism>
<sequence length="200" mass="22023">MLEDNIKVLRVIGKVYRLIVFKMLGVNMPSLWNFNERPVIDFGVRIAKPKNIFWGGKIHLYPYCYLKSCPGTIHIGDKSSVGEFSYINSMESVWIGNNVLIAPSCHITDANHDISGVSPISENKRISKPVIIKSNSWIGANVKILSGVTVGKGAVVGAGSVINKDLPDYSIAVGIPGRVIGYRKNKDINRSFCEMVKTSK</sequence>
<dbReference type="PANTHER" id="PTHR23416:SF78">
    <property type="entry name" value="LIPOPOLYSACCHARIDE BIOSYNTHESIS O-ACETYL TRANSFERASE WBBJ-RELATED"/>
    <property type="match status" value="1"/>
</dbReference>
<keyword evidence="2" id="KW-0677">Repeat</keyword>
<keyword evidence="5" id="KW-1185">Reference proteome</keyword>
<dbReference type="CDD" id="cd04647">
    <property type="entry name" value="LbH_MAT_like"/>
    <property type="match status" value="1"/>
</dbReference>
<proteinExistence type="predicted"/>
<dbReference type="InterPro" id="IPR018357">
    <property type="entry name" value="Hexapep_transf_CS"/>
</dbReference>
<dbReference type="SUPFAM" id="SSF51161">
    <property type="entry name" value="Trimeric LpxA-like enzymes"/>
    <property type="match status" value="1"/>
</dbReference>
<dbReference type="EMBL" id="AP021879">
    <property type="protein sequence ID" value="BBO87658.1"/>
    <property type="molecule type" value="Genomic_DNA"/>
</dbReference>
<evidence type="ECO:0000256" key="1">
    <source>
        <dbReference type="ARBA" id="ARBA00022679"/>
    </source>
</evidence>
<protein>
    <recommendedName>
        <fullName evidence="6">Acetyltransferase</fullName>
    </recommendedName>
</protein>
<keyword evidence="1" id="KW-0808">Transferase</keyword>
<evidence type="ECO:0008006" key="6">
    <source>
        <dbReference type="Google" id="ProtNLM"/>
    </source>
</evidence>
<dbReference type="PANTHER" id="PTHR23416">
    <property type="entry name" value="SIALIC ACID SYNTHASE-RELATED"/>
    <property type="match status" value="1"/>
</dbReference>
<dbReference type="GO" id="GO:0016746">
    <property type="term" value="F:acyltransferase activity"/>
    <property type="evidence" value="ECO:0007669"/>
    <property type="project" value="UniProtKB-KW"/>
</dbReference>
<dbReference type="InterPro" id="IPR051159">
    <property type="entry name" value="Hexapeptide_acetyltransf"/>
</dbReference>
<gene>
    <name evidence="4" type="ORF">DSCOOX_08380</name>
</gene>
<evidence type="ECO:0000256" key="3">
    <source>
        <dbReference type="ARBA" id="ARBA00023315"/>
    </source>
</evidence>